<reference evidence="2" key="1">
    <citation type="journal article" date="2023" name="Hortic. Res.">
        <title>A chromosome-level phased genome enabling allele-level studies in sweet orange: a case study on citrus Huanglongbing tolerance.</title>
        <authorList>
            <person name="Wu B."/>
            <person name="Yu Q."/>
            <person name="Deng Z."/>
            <person name="Duan Y."/>
            <person name="Luo F."/>
            <person name="Gmitter F. Jr."/>
        </authorList>
    </citation>
    <scope>NUCLEOTIDE SEQUENCE [LARGE SCALE GENOMIC DNA]</scope>
    <source>
        <strain evidence="2">cv. Valencia</strain>
    </source>
</reference>
<evidence type="ECO:0000313" key="2">
    <source>
        <dbReference type="Proteomes" id="UP000829398"/>
    </source>
</evidence>
<comment type="caution">
    <text evidence="1">The sequence shown here is derived from an EMBL/GenBank/DDBJ whole genome shotgun (WGS) entry which is preliminary data.</text>
</comment>
<evidence type="ECO:0000313" key="1">
    <source>
        <dbReference type="EMBL" id="KAH9717382.1"/>
    </source>
</evidence>
<keyword evidence="2" id="KW-1185">Reference proteome</keyword>
<gene>
    <name evidence="1" type="ORF">KPL71_021792</name>
</gene>
<accession>A0ACB8JI21</accession>
<protein>
    <submittedName>
        <fullName evidence="1">NAC domain-containing protein 40</fullName>
    </submittedName>
</protein>
<name>A0ACB8JI21_CITSI</name>
<dbReference type="Proteomes" id="UP000829398">
    <property type="component" value="Chromosome 7"/>
</dbReference>
<dbReference type="EMBL" id="CM039176">
    <property type="protein sequence ID" value="KAH9717382.1"/>
    <property type="molecule type" value="Genomic_DNA"/>
</dbReference>
<sequence length="408" mass="46087">MDSLVGFRFKPTNEEIISLLKKKRLDPGFSVHTIKEIDFYSFDPWDLPRHSEIQGEEEVWYYYCERYYKYAKSKRAHRRTKSGYWKVTGTGSDIKRKNSTVVIGTKKILPFCPRHSASKKAKTEWVMHEISIEDDPLYKRDFVVCRLERKRDSKLAASTSVEDQSSEDLTSCSTITRDVGGLIFSESVHPPDQLLVSNRNHVAENTLLVSQVPASDNSISRIRNRAAEHTGLDTEVLATNHLISHSGNRVAEDTSLGSLQPLNQNLVSNGNHVAENALLVYPVPPSDHLISCSRNHVAENTSPEWQLVWNDILESPILPNQLWCSYSTNNAENSFEAEPRLPAEFNPHGGYNWLNYGSLSPWQSPIYPALESSYSNGSSYGCDLLNSQFGTEQVDFSPNQFSQGLILS</sequence>
<proteinExistence type="predicted"/>
<organism evidence="1 2">
    <name type="scientific">Citrus sinensis</name>
    <name type="common">Sweet orange</name>
    <name type="synonym">Citrus aurantium var. sinensis</name>
    <dbReference type="NCBI Taxonomy" id="2711"/>
    <lineage>
        <taxon>Eukaryota</taxon>
        <taxon>Viridiplantae</taxon>
        <taxon>Streptophyta</taxon>
        <taxon>Embryophyta</taxon>
        <taxon>Tracheophyta</taxon>
        <taxon>Spermatophyta</taxon>
        <taxon>Magnoliopsida</taxon>
        <taxon>eudicotyledons</taxon>
        <taxon>Gunneridae</taxon>
        <taxon>Pentapetalae</taxon>
        <taxon>rosids</taxon>
        <taxon>malvids</taxon>
        <taxon>Sapindales</taxon>
        <taxon>Rutaceae</taxon>
        <taxon>Aurantioideae</taxon>
        <taxon>Citrus</taxon>
    </lineage>
</organism>